<dbReference type="SUPFAM" id="SSF50729">
    <property type="entry name" value="PH domain-like"/>
    <property type="match status" value="1"/>
</dbReference>
<evidence type="ECO:0000256" key="9">
    <source>
        <dbReference type="RuleBase" id="RU003844"/>
    </source>
</evidence>
<dbReference type="InterPro" id="IPR011993">
    <property type="entry name" value="PH-like_dom_sf"/>
</dbReference>
<dbReference type="PROSITE" id="PS50088">
    <property type="entry name" value="ANK_REPEAT"/>
    <property type="match status" value="1"/>
</dbReference>
<comment type="similarity">
    <text evidence="1 9">Belongs to the OSBP family.</text>
</comment>
<protein>
    <submittedName>
        <fullName evidence="13">Oxysterol-binding protein related protein</fullName>
    </submittedName>
</protein>
<dbReference type="Pfam" id="PF00169">
    <property type="entry name" value="PH"/>
    <property type="match status" value="1"/>
</dbReference>
<dbReference type="PROSITE" id="PS50003">
    <property type="entry name" value="PH_DOMAIN"/>
    <property type="match status" value="1"/>
</dbReference>
<dbReference type="Gene3D" id="3.30.70.3490">
    <property type="match status" value="1"/>
</dbReference>
<dbReference type="Pfam" id="PF01237">
    <property type="entry name" value="Oxysterol_BP"/>
    <property type="match status" value="1"/>
</dbReference>
<keyword evidence="10" id="KW-0175">Coiled coil</keyword>
<keyword evidence="6" id="KW-0445">Lipid transport</keyword>
<dbReference type="Gene3D" id="2.30.29.30">
    <property type="entry name" value="Pleckstrin-homology domain (PH domain)/Phosphotyrosine-binding domain (PTB)"/>
    <property type="match status" value="1"/>
</dbReference>
<dbReference type="EMBL" id="LYUB02000010">
    <property type="protein sequence ID" value="OVF07954.1"/>
    <property type="molecule type" value="Genomic_DNA"/>
</dbReference>
<accession>A0AA91T180</accession>
<dbReference type="PROSITE" id="PS50297">
    <property type="entry name" value="ANK_REP_REGION"/>
    <property type="match status" value="1"/>
</dbReference>
<dbReference type="GO" id="GO:0032934">
    <property type="term" value="F:sterol binding"/>
    <property type="evidence" value="ECO:0007669"/>
    <property type="project" value="TreeGrafter"/>
</dbReference>
<dbReference type="GO" id="GO:0006887">
    <property type="term" value="P:exocytosis"/>
    <property type="evidence" value="ECO:0007669"/>
    <property type="project" value="TreeGrafter"/>
</dbReference>
<feature type="compositionally biased region" description="Polar residues" evidence="11">
    <location>
        <begin position="732"/>
        <end position="752"/>
    </location>
</feature>
<feature type="compositionally biased region" description="Polar residues" evidence="11">
    <location>
        <begin position="408"/>
        <end position="418"/>
    </location>
</feature>
<evidence type="ECO:0000256" key="10">
    <source>
        <dbReference type="SAM" id="Coils"/>
    </source>
</evidence>
<keyword evidence="2" id="KW-0813">Transport</keyword>
<dbReference type="InterPro" id="IPR037239">
    <property type="entry name" value="OSBP_sf"/>
</dbReference>
<evidence type="ECO:0000256" key="6">
    <source>
        <dbReference type="ARBA" id="ARBA00023055"/>
    </source>
</evidence>
<dbReference type="InterPro" id="IPR036770">
    <property type="entry name" value="Ankyrin_rpt-contain_sf"/>
</dbReference>
<dbReference type="Pfam" id="PF00023">
    <property type="entry name" value="Ank"/>
    <property type="match status" value="1"/>
</dbReference>
<dbReference type="PANTHER" id="PTHR10972">
    <property type="entry name" value="OXYSTEROL-BINDING PROTEIN-RELATED"/>
    <property type="match status" value="1"/>
</dbReference>
<keyword evidence="7" id="KW-0446">Lipid-binding</keyword>
<dbReference type="GO" id="GO:0030011">
    <property type="term" value="P:maintenance of cell polarity"/>
    <property type="evidence" value="ECO:0007669"/>
    <property type="project" value="TreeGrafter"/>
</dbReference>
<feature type="compositionally biased region" description="Basic and acidic residues" evidence="11">
    <location>
        <begin position="374"/>
        <end position="392"/>
    </location>
</feature>
<evidence type="ECO:0000313" key="14">
    <source>
        <dbReference type="Proteomes" id="UP000195602"/>
    </source>
</evidence>
<dbReference type="GO" id="GO:0034727">
    <property type="term" value="P:piecemeal microautophagy of the nucleus"/>
    <property type="evidence" value="ECO:0007669"/>
    <property type="project" value="TreeGrafter"/>
</dbReference>
<keyword evidence="3" id="KW-0597">Phosphoprotein</keyword>
<dbReference type="PROSITE" id="PS01013">
    <property type="entry name" value="OSBP"/>
    <property type="match status" value="1"/>
</dbReference>
<gene>
    <name evidence="13" type="ORF">A9F13_10g00869</name>
</gene>
<feature type="region of interest" description="Disordered" evidence="11">
    <location>
        <begin position="1107"/>
        <end position="1138"/>
    </location>
</feature>
<feature type="compositionally biased region" description="Basic and acidic residues" evidence="11">
    <location>
        <begin position="696"/>
        <end position="705"/>
    </location>
</feature>
<dbReference type="GO" id="GO:0005635">
    <property type="term" value="C:nuclear envelope"/>
    <property type="evidence" value="ECO:0007669"/>
    <property type="project" value="TreeGrafter"/>
</dbReference>
<dbReference type="InterPro" id="IPR018494">
    <property type="entry name" value="Oxysterol-bd_CS"/>
</dbReference>
<dbReference type="FunFam" id="2.40.160.120:FF:000001">
    <property type="entry name" value="Oxysterol-binding protein"/>
    <property type="match status" value="1"/>
</dbReference>
<feature type="compositionally biased region" description="Polar residues" evidence="11">
    <location>
        <begin position="425"/>
        <end position="447"/>
    </location>
</feature>
<dbReference type="Pfam" id="PF12796">
    <property type="entry name" value="Ank_2"/>
    <property type="match status" value="1"/>
</dbReference>
<evidence type="ECO:0000256" key="4">
    <source>
        <dbReference type="ARBA" id="ARBA00022737"/>
    </source>
</evidence>
<organism evidence="13 14">
    <name type="scientific">Clavispora lusitaniae</name>
    <name type="common">Candida lusitaniae</name>
    <dbReference type="NCBI Taxonomy" id="36911"/>
    <lineage>
        <taxon>Eukaryota</taxon>
        <taxon>Fungi</taxon>
        <taxon>Dikarya</taxon>
        <taxon>Ascomycota</taxon>
        <taxon>Saccharomycotina</taxon>
        <taxon>Pichiomycetes</taxon>
        <taxon>Metschnikowiaceae</taxon>
        <taxon>Clavispora</taxon>
    </lineage>
</organism>
<dbReference type="Gene3D" id="1.25.40.20">
    <property type="entry name" value="Ankyrin repeat-containing domain"/>
    <property type="match status" value="2"/>
</dbReference>
<dbReference type="PANTHER" id="PTHR10972:SF205">
    <property type="entry name" value="OXYSTEROL-BINDING PROTEIN 1"/>
    <property type="match status" value="1"/>
</dbReference>
<proteinExistence type="inferred from homology"/>
<dbReference type="SUPFAM" id="SSF48403">
    <property type="entry name" value="Ankyrin repeat"/>
    <property type="match status" value="1"/>
</dbReference>
<evidence type="ECO:0000256" key="11">
    <source>
        <dbReference type="SAM" id="MobiDB-lite"/>
    </source>
</evidence>
<dbReference type="GO" id="GO:0006897">
    <property type="term" value="P:endocytosis"/>
    <property type="evidence" value="ECO:0007669"/>
    <property type="project" value="TreeGrafter"/>
</dbReference>
<dbReference type="InterPro" id="IPR002110">
    <property type="entry name" value="Ankyrin_rpt"/>
</dbReference>
<feature type="compositionally biased region" description="Acidic residues" evidence="11">
    <location>
        <begin position="468"/>
        <end position="490"/>
    </location>
</feature>
<dbReference type="FunFam" id="2.30.29.30:FF:000061">
    <property type="entry name" value="Oxysterol binding protein 1"/>
    <property type="match status" value="1"/>
</dbReference>
<evidence type="ECO:0000313" key="13">
    <source>
        <dbReference type="EMBL" id="OVF07954.1"/>
    </source>
</evidence>
<evidence type="ECO:0000256" key="8">
    <source>
        <dbReference type="PROSITE-ProRule" id="PRU00023"/>
    </source>
</evidence>
<feature type="coiled-coil region" evidence="10">
    <location>
        <begin position="568"/>
        <end position="602"/>
    </location>
</feature>
<feature type="compositionally biased region" description="Basic and acidic residues" evidence="11">
    <location>
        <begin position="1107"/>
        <end position="1131"/>
    </location>
</feature>
<dbReference type="Gene3D" id="2.40.160.120">
    <property type="match status" value="1"/>
</dbReference>
<sequence>MSSHLSASLIRLKLLDCLRAGDIKKVESLIEDLQSVQSTIETTELIRLRETVLHYAVQVAPLATIQALVESKKFSLDVNSQDMDGNTPLHLAVAAGRLNVVKYLLSLPNINDTVLNADRKQPVELSKDTDIAQLMQYERAKFVERAATDLRRMFSNRDFAGLENILVNNPRAAELLDINGADPETGNTVLHEFIRKEDFEMCDWILKHGGDPFKRDKRGKLPIDLVSSKADPIRRLLKVASRDQNMMDPVASTNNAIKAGNAPTYKGYLRKWTNIASGYKLRYFVLDSSGIVSYYTNQGDTINACRGSLNLGFATLHLDSSEKLKFEIIGKNGIKWHLKANHPVETNRWVWTLQNAITLAKDNMKRKQNASRRSVAEDAPKALEDTEDERRRSSLLHVPGRRKHKKSPSQVSLSSFTPSDAEDSASITSEPRSTSAKSNTHGSLSQINERKAVQNDRSSMEGLHYGSEDFDYDLEDSGSDYDGDSSADEPADQLAKYSMDQIQSTKRAIKVELASLISLFKDLGANATSDGNDETFNVGMKTLSNVQDLIDQLDTYNSIRDQKLLKKIDRQQEVNKLWESSIRQLENEIQKREEALALYDGKKYKLKKLLESKGMSPAHVSNEQATGLMNSQSITNEESLAKTETKTDQSQLFKEIFNDSEDEFFDADDFDEDVEEPASAKAGETTVEENPTTETTVDKSTDKSESQNTLTNPDETKKIEPVATEDEAASGKTATKGTESISEGGQKAVTDSQMKSLAKLKEEGSFLGYEKPPRKKLAMDEDDRPKIGLWGILKSMIGKDMTHMSLPVSFNECTSLLQRLAEDIEYNDLLNKAASIPDSTLRIVYVATFAASEYASTIDRIAKPFNPLLGETFEYSRPDQSFRLLTEQVSHHPPISACHAESVKWDYYGENAVDTQFRGRSFDVKHLGKMFCKIRPDNGVVDKEGHKVQEELYSWKKVNTSVVGIIVGNPTVDNFGQMEVRNHTTGDVLIVDMKQRGWKASSAYQLSGIASDAHGKERWAIGGRWNSKIYAKKITGLSEKKRRNSLIDAEGEHQTSDPYSGRKFLVWQAAPRPKIPFNLTSFAVTLNEINDNIKPWLAPTDTRLRPDQRAMEDGRYDEASREKHRVEEKQRAARKRREQKREIYKPNWFVRSNHPVTGDQYWHYNDKYWPKRKNKELAGVADIF</sequence>
<dbReference type="SMART" id="SM00248">
    <property type="entry name" value="ANK"/>
    <property type="match status" value="3"/>
</dbReference>
<dbReference type="GO" id="GO:0120009">
    <property type="term" value="P:intermembrane lipid transfer"/>
    <property type="evidence" value="ECO:0007669"/>
    <property type="project" value="UniProtKB-ARBA"/>
</dbReference>
<dbReference type="GO" id="GO:0097038">
    <property type="term" value="C:perinuclear endoplasmic reticulum"/>
    <property type="evidence" value="ECO:0007669"/>
    <property type="project" value="TreeGrafter"/>
</dbReference>
<keyword evidence="4" id="KW-0677">Repeat</keyword>
<feature type="region of interest" description="Disordered" evidence="11">
    <location>
        <begin position="673"/>
        <end position="752"/>
    </location>
</feature>
<dbReference type="Proteomes" id="UP000195602">
    <property type="component" value="Unassembled WGS sequence"/>
</dbReference>
<feature type="repeat" description="ANK" evidence="8">
    <location>
        <begin position="84"/>
        <end position="106"/>
    </location>
</feature>
<dbReference type="GO" id="GO:0005886">
    <property type="term" value="C:plasma membrane"/>
    <property type="evidence" value="ECO:0007669"/>
    <property type="project" value="TreeGrafter"/>
</dbReference>
<dbReference type="KEGG" id="clus:A9F13_10g00869"/>
<feature type="compositionally biased region" description="Low complexity" evidence="11">
    <location>
        <begin position="684"/>
        <end position="695"/>
    </location>
</feature>
<dbReference type="SUPFAM" id="SSF144000">
    <property type="entry name" value="Oxysterol-binding protein-like"/>
    <property type="match status" value="1"/>
</dbReference>
<feature type="region of interest" description="Disordered" evidence="11">
    <location>
        <begin position="364"/>
        <end position="490"/>
    </location>
</feature>
<dbReference type="SMART" id="SM00233">
    <property type="entry name" value="PH"/>
    <property type="match status" value="1"/>
</dbReference>
<dbReference type="AlphaFoldDB" id="A0AA91T180"/>
<dbReference type="InterPro" id="IPR001849">
    <property type="entry name" value="PH_domain"/>
</dbReference>
<dbReference type="GO" id="GO:0005829">
    <property type="term" value="C:cytosol"/>
    <property type="evidence" value="ECO:0007669"/>
    <property type="project" value="TreeGrafter"/>
</dbReference>
<name>A0AA91T180_CLALS</name>
<reference evidence="13 14" key="1">
    <citation type="submission" date="2017-04" db="EMBL/GenBank/DDBJ databases">
        <title>Draft genome of the yeast Clavispora lusitaniae type strain CBS 6936.</title>
        <authorList>
            <person name="Durrens P."/>
            <person name="Klopp C."/>
            <person name="Biteau N."/>
            <person name="Fitton-Ouhabi V."/>
            <person name="Dementhon K."/>
            <person name="Accoceberry I."/>
            <person name="Sherman D.J."/>
            <person name="Noel T."/>
        </authorList>
    </citation>
    <scope>NUCLEOTIDE SEQUENCE [LARGE SCALE GENOMIC DNA]</scope>
    <source>
        <strain evidence="13 14">CBS 6936</strain>
    </source>
</reference>
<evidence type="ECO:0000256" key="1">
    <source>
        <dbReference type="ARBA" id="ARBA00008842"/>
    </source>
</evidence>
<evidence type="ECO:0000259" key="12">
    <source>
        <dbReference type="PROSITE" id="PS50003"/>
    </source>
</evidence>
<feature type="domain" description="PH" evidence="12">
    <location>
        <begin position="262"/>
        <end position="358"/>
    </location>
</feature>
<evidence type="ECO:0000256" key="2">
    <source>
        <dbReference type="ARBA" id="ARBA00022448"/>
    </source>
</evidence>
<evidence type="ECO:0000256" key="7">
    <source>
        <dbReference type="ARBA" id="ARBA00023121"/>
    </source>
</evidence>
<keyword evidence="5 8" id="KW-0040">ANK repeat</keyword>
<dbReference type="InterPro" id="IPR000648">
    <property type="entry name" value="Oxysterol-bd"/>
</dbReference>
<evidence type="ECO:0000256" key="3">
    <source>
        <dbReference type="ARBA" id="ARBA00022553"/>
    </source>
</evidence>
<evidence type="ECO:0000256" key="5">
    <source>
        <dbReference type="ARBA" id="ARBA00023043"/>
    </source>
</evidence>
<comment type="caution">
    <text evidence="13">The sequence shown here is derived from an EMBL/GenBank/DDBJ whole genome shotgun (WGS) entry which is preliminary data.</text>
</comment>